<evidence type="ECO:0000313" key="2">
    <source>
        <dbReference type="EMBL" id="CAL4074873.1"/>
    </source>
</evidence>
<keyword evidence="3" id="KW-1185">Reference proteome</keyword>
<evidence type="ECO:0000313" key="3">
    <source>
        <dbReference type="Proteomes" id="UP001497623"/>
    </source>
</evidence>
<name>A0AAV2QC33_MEGNR</name>
<reference evidence="2 3" key="1">
    <citation type="submission" date="2024-05" db="EMBL/GenBank/DDBJ databases">
        <authorList>
            <person name="Wallberg A."/>
        </authorList>
    </citation>
    <scope>NUCLEOTIDE SEQUENCE [LARGE SCALE GENOMIC DNA]</scope>
</reference>
<dbReference type="EMBL" id="CAXKWB010004686">
    <property type="protein sequence ID" value="CAL4074873.1"/>
    <property type="molecule type" value="Genomic_DNA"/>
</dbReference>
<dbReference type="Proteomes" id="UP001497623">
    <property type="component" value="Unassembled WGS sequence"/>
</dbReference>
<comment type="caution">
    <text evidence="2">The sequence shown here is derived from an EMBL/GenBank/DDBJ whole genome shotgun (WGS) entry which is preliminary data.</text>
</comment>
<accession>A0AAV2QC33</accession>
<feature type="non-terminal residue" evidence="2">
    <location>
        <position position="1"/>
    </location>
</feature>
<sequence length="275" mass="32006">HVSSQLGNYEEHIKELQKDNKKYLSQLTESSEKQEMIKRERDQVSKENERITAVTLSVEHRREGHTNEVQQLKLQIAHLEAALQSDLSERGSFIENITKDKEELARTELKMKNLQAENLNLIEKLEKAEKKLTILSKAGIMNQTDTKEVNLSRQQVAATEDNLAKKELEMQVQKLQQQLSELQLLYRERSNDLENTSHIISEHANTYKALENKIEQLKLTSQEKERELNTTIQGHQETLQRREQRADKLEKQLLAVTDKSVREKIENSSEQLSQT</sequence>
<feature type="coiled-coil region" evidence="1">
    <location>
        <begin position="62"/>
        <end position="259"/>
    </location>
</feature>
<keyword evidence="1" id="KW-0175">Coiled coil</keyword>
<feature type="coiled-coil region" evidence="1">
    <location>
        <begin position="6"/>
        <end position="33"/>
    </location>
</feature>
<organism evidence="2 3">
    <name type="scientific">Meganyctiphanes norvegica</name>
    <name type="common">Northern krill</name>
    <name type="synonym">Thysanopoda norvegica</name>
    <dbReference type="NCBI Taxonomy" id="48144"/>
    <lineage>
        <taxon>Eukaryota</taxon>
        <taxon>Metazoa</taxon>
        <taxon>Ecdysozoa</taxon>
        <taxon>Arthropoda</taxon>
        <taxon>Crustacea</taxon>
        <taxon>Multicrustacea</taxon>
        <taxon>Malacostraca</taxon>
        <taxon>Eumalacostraca</taxon>
        <taxon>Eucarida</taxon>
        <taxon>Euphausiacea</taxon>
        <taxon>Euphausiidae</taxon>
        <taxon>Meganyctiphanes</taxon>
    </lineage>
</organism>
<dbReference type="AlphaFoldDB" id="A0AAV2QC33"/>
<feature type="non-terminal residue" evidence="2">
    <location>
        <position position="275"/>
    </location>
</feature>
<protein>
    <recommendedName>
        <fullName evidence="4">A kinase anchor protein 9</fullName>
    </recommendedName>
</protein>
<evidence type="ECO:0000256" key="1">
    <source>
        <dbReference type="SAM" id="Coils"/>
    </source>
</evidence>
<proteinExistence type="predicted"/>
<evidence type="ECO:0008006" key="4">
    <source>
        <dbReference type="Google" id="ProtNLM"/>
    </source>
</evidence>
<gene>
    <name evidence="2" type="ORF">MNOR_LOCUS9630</name>
</gene>